<sequence>MSDLKIPLLLVSACGLHYTMTPPTARPPAKERLNPSGWEVVVPWIHHAFKGVYWTLTLSETLVAYTAINPTSVVSRSIISYLVRRPNADDVISQVGRLTPAFLAGCCLSLTGSLLRSYCYHVLGRLFTFELSIRQQHKLVTSGPYSFVRHPSYTGALCVAMGISLCHLNPRSWLVTCSGLFPTSDAGITNTLVGAWACICTVVYFGLKSRMEKEDAMLEGTFGTEWRLWAKKVPCRLIPWVY</sequence>
<comment type="caution">
    <text evidence="1">The sequence shown here is derived from an EMBL/GenBank/DDBJ whole genome shotgun (WGS) entry which is preliminary data.</text>
</comment>
<gene>
    <name evidence="1" type="ORF">BV22DRAFT_1012119</name>
</gene>
<evidence type="ECO:0000313" key="1">
    <source>
        <dbReference type="EMBL" id="KAH7924997.1"/>
    </source>
</evidence>
<evidence type="ECO:0000313" key="2">
    <source>
        <dbReference type="Proteomes" id="UP000790709"/>
    </source>
</evidence>
<protein>
    <submittedName>
        <fullName evidence="1">Uncharacterized protein</fullName>
    </submittedName>
</protein>
<accession>A0ACB8BGW7</accession>
<dbReference type="Proteomes" id="UP000790709">
    <property type="component" value="Unassembled WGS sequence"/>
</dbReference>
<keyword evidence="2" id="KW-1185">Reference proteome</keyword>
<name>A0ACB8BGW7_9AGAM</name>
<reference evidence="1" key="1">
    <citation type="journal article" date="2021" name="New Phytol.">
        <title>Evolutionary innovations through gain and loss of genes in the ectomycorrhizal Boletales.</title>
        <authorList>
            <person name="Wu G."/>
            <person name="Miyauchi S."/>
            <person name="Morin E."/>
            <person name="Kuo A."/>
            <person name="Drula E."/>
            <person name="Varga T."/>
            <person name="Kohler A."/>
            <person name="Feng B."/>
            <person name="Cao Y."/>
            <person name="Lipzen A."/>
            <person name="Daum C."/>
            <person name="Hundley H."/>
            <person name="Pangilinan J."/>
            <person name="Johnson J."/>
            <person name="Barry K."/>
            <person name="LaButti K."/>
            <person name="Ng V."/>
            <person name="Ahrendt S."/>
            <person name="Min B."/>
            <person name="Choi I.G."/>
            <person name="Park H."/>
            <person name="Plett J.M."/>
            <person name="Magnuson J."/>
            <person name="Spatafora J.W."/>
            <person name="Nagy L.G."/>
            <person name="Henrissat B."/>
            <person name="Grigoriev I.V."/>
            <person name="Yang Z.L."/>
            <person name="Xu J."/>
            <person name="Martin F.M."/>
        </authorList>
    </citation>
    <scope>NUCLEOTIDE SEQUENCE</scope>
    <source>
        <strain evidence="1">KUC20120723A-06</strain>
    </source>
</reference>
<dbReference type="EMBL" id="MU266411">
    <property type="protein sequence ID" value="KAH7924997.1"/>
    <property type="molecule type" value="Genomic_DNA"/>
</dbReference>
<proteinExistence type="predicted"/>
<organism evidence="1 2">
    <name type="scientific">Leucogyrophana mollusca</name>
    <dbReference type="NCBI Taxonomy" id="85980"/>
    <lineage>
        <taxon>Eukaryota</taxon>
        <taxon>Fungi</taxon>
        <taxon>Dikarya</taxon>
        <taxon>Basidiomycota</taxon>
        <taxon>Agaricomycotina</taxon>
        <taxon>Agaricomycetes</taxon>
        <taxon>Agaricomycetidae</taxon>
        <taxon>Boletales</taxon>
        <taxon>Boletales incertae sedis</taxon>
        <taxon>Leucogyrophana</taxon>
    </lineage>
</organism>